<organism evidence="1">
    <name type="scientific">Ophidiomyces ophidiicola</name>
    <dbReference type="NCBI Taxonomy" id="1387563"/>
    <lineage>
        <taxon>Eukaryota</taxon>
        <taxon>Fungi</taxon>
        <taxon>Dikarya</taxon>
        <taxon>Ascomycota</taxon>
        <taxon>Pezizomycotina</taxon>
        <taxon>Eurotiomycetes</taxon>
        <taxon>Eurotiomycetidae</taxon>
        <taxon>Onygenales</taxon>
        <taxon>Onygenaceae</taxon>
        <taxon>Ophidiomyces</taxon>
    </lineage>
</organism>
<protein>
    <submittedName>
        <fullName evidence="1">Uncharacterized protein</fullName>
    </submittedName>
</protein>
<sequence>MRISISLLHIPSFHSRPFRRKQGVTAWKFGARLALKFSTCGFRERTEHVAVGGSGSVTLRVLQPVDSSASNSRVLVYLPPGPIFKSPQQRAPYIFDVNAQADVDSALRLCSARPCTTVIINYRLGRDISSRDNSSFFKFPTPIHDTLAGFDWIFKNLCPSKVCVFGKHIGGSLALMLALTEPRSIAAVASQDPICDWVGLDDYCIIGSADKKDFDTGDARDDGEHKKRGRKKKPTRPVPTDLVHLLQARNELFYKPQHFHDSFASPALFLRTSGKYCPTDFPALLAGPGHPTPIIQPAKEVNFWVLTAAMLEEADTEGGDPGFSTHNVRRRKVLSRWPPVGIDRESHWQGVGHSGEASDPMVLPHIRIFTESHSLLAEENVEDQDADHRTTTVDALASRLAASTLGSRSPSHPSPNDRDLPPSEPNDRRATTRGSLPKIAKIEEDTVLGAQAIEMIHLLRSACFWGRERGLAEQKVQLTRLPAATPPPNVEFMDNTTEKTSLGMTHVGDHDLHVPLRDYSLVNEGSTEQAPNTSVEEQAGEWLHMISDKVEGCSE</sequence>
<reference evidence="1" key="1">
    <citation type="journal article" date="2022" name="bioRxiv">
        <title>Population genetic analysis of Ophidiomyces ophidiicola, the causative agent of snake fungal disease, indicates recent introductions to the USA.</title>
        <authorList>
            <person name="Ladner J.T."/>
            <person name="Palmer J.M."/>
            <person name="Ettinger C.L."/>
            <person name="Stajich J.E."/>
            <person name="Farrell T.M."/>
            <person name="Glorioso B.M."/>
            <person name="Lawson B."/>
            <person name="Price S.J."/>
            <person name="Stengle A.G."/>
            <person name="Grear D.A."/>
            <person name="Lorch J.M."/>
        </authorList>
    </citation>
    <scope>NUCLEOTIDE SEQUENCE</scope>
    <source>
        <strain evidence="1">NWHC 24266-5</strain>
    </source>
</reference>
<gene>
    <name evidence="1" type="ORF">LOY88_005685</name>
</gene>
<evidence type="ECO:0000313" key="1">
    <source>
        <dbReference type="EMBL" id="KAI2382854.1"/>
    </source>
</evidence>
<name>A0ACB8UQN7_9EURO</name>
<comment type="caution">
    <text evidence="1">The sequence shown here is derived from an EMBL/GenBank/DDBJ whole genome shotgun (WGS) entry which is preliminary data.</text>
</comment>
<proteinExistence type="predicted"/>
<accession>A0ACB8UQN7</accession>
<dbReference type="EMBL" id="JALBCA010000106">
    <property type="protein sequence ID" value="KAI2382854.1"/>
    <property type="molecule type" value="Genomic_DNA"/>
</dbReference>